<evidence type="ECO:0000313" key="2">
    <source>
        <dbReference type="Proteomes" id="UP000029554"/>
    </source>
</evidence>
<dbReference type="EMBL" id="JRHH01000002">
    <property type="protein sequence ID" value="KGD69148.1"/>
    <property type="molecule type" value="Genomic_DNA"/>
</dbReference>
<name>A0A095U3J6_9FLAO</name>
<dbReference type="OrthoDB" id="1122364at2"/>
<proteinExistence type="predicted"/>
<keyword evidence="2" id="KW-1185">Reference proteome</keyword>
<organism evidence="1 2">
    <name type="scientific">Flavobacterium aquatile LMG 4008 = ATCC 11947</name>
    <dbReference type="NCBI Taxonomy" id="1453498"/>
    <lineage>
        <taxon>Bacteria</taxon>
        <taxon>Pseudomonadati</taxon>
        <taxon>Bacteroidota</taxon>
        <taxon>Flavobacteriia</taxon>
        <taxon>Flavobacteriales</taxon>
        <taxon>Flavobacteriaceae</taxon>
        <taxon>Flavobacterium</taxon>
    </lineage>
</organism>
<dbReference type="AlphaFoldDB" id="A0A095U3J6"/>
<gene>
    <name evidence="1" type="ORF">LG45_05815</name>
</gene>
<reference evidence="1 2" key="1">
    <citation type="submission" date="2014-09" db="EMBL/GenBank/DDBJ databases">
        <title>Whole Genome Shotgun of Flavobacterium aquatile LMG 4008.</title>
        <authorList>
            <person name="Gale A.N."/>
            <person name="Pipes S.E."/>
            <person name="Newman J.D."/>
        </authorList>
    </citation>
    <scope>NUCLEOTIDE SEQUENCE [LARGE SCALE GENOMIC DNA]</scope>
    <source>
        <strain evidence="1 2">LMG 4008</strain>
    </source>
</reference>
<evidence type="ECO:0000313" key="1">
    <source>
        <dbReference type="EMBL" id="KGD69148.1"/>
    </source>
</evidence>
<protein>
    <submittedName>
        <fullName evidence="1">Uncharacterized protein</fullName>
    </submittedName>
</protein>
<comment type="caution">
    <text evidence="1">The sequence shown here is derived from an EMBL/GenBank/DDBJ whole genome shotgun (WGS) entry which is preliminary data.</text>
</comment>
<accession>A0A095U3J6</accession>
<dbReference type="SUPFAM" id="SSF53137">
    <property type="entry name" value="Translational machinery components"/>
    <property type="match status" value="1"/>
</dbReference>
<dbReference type="RefSeq" id="WP_035125199.1">
    <property type="nucleotide sequence ID" value="NZ_JRHH01000002.1"/>
</dbReference>
<dbReference type="Gene3D" id="3.30.420.60">
    <property type="entry name" value="eRF1 domain 2"/>
    <property type="match status" value="1"/>
</dbReference>
<dbReference type="Proteomes" id="UP000029554">
    <property type="component" value="Unassembled WGS sequence"/>
</dbReference>
<dbReference type="eggNOG" id="ENOG5032R1W">
    <property type="taxonomic scope" value="Bacteria"/>
</dbReference>
<sequence length="125" mass="14103">MSGKNKKQFGVWMDTHNATIIGREDVDTGEFVVLDHVTNSGADRNTSENAENNQEIALTQKFFKEIASVMPNVDQIHITGTGQIQEQFIKFLADTAQYKNVESSESTSNKMSDENMVAYIEKYFN</sequence>
<dbReference type="InterPro" id="IPR042226">
    <property type="entry name" value="eFR1_2_sf"/>
</dbReference>